<evidence type="ECO:0000313" key="7">
    <source>
        <dbReference type="EMBL" id="MBT1443610.1"/>
    </source>
</evidence>
<comment type="subcellular location">
    <subcellularLocation>
        <location evidence="1">Cell outer membrane</location>
    </subcellularLocation>
</comment>
<dbReference type="PANTHER" id="PTHR38776:SF1">
    <property type="entry name" value="MLTA-INTERACTING PROTEIN-RELATED"/>
    <property type="match status" value="1"/>
</dbReference>
<feature type="chain" id="PRO_5046778799" evidence="6">
    <location>
        <begin position="22"/>
        <end position="287"/>
    </location>
</feature>
<dbReference type="Pfam" id="PF06629">
    <property type="entry name" value="MipA"/>
    <property type="match status" value="1"/>
</dbReference>
<reference evidence="7 8" key="1">
    <citation type="submission" date="2021-05" db="EMBL/GenBank/DDBJ databases">
        <title>Shewanella sp. JM162201.</title>
        <authorList>
            <person name="Xu S."/>
            <person name="Li A."/>
        </authorList>
    </citation>
    <scope>NUCLEOTIDE SEQUENCE [LARGE SCALE GENOMIC DNA]</scope>
    <source>
        <strain evidence="7 8">JM162201</strain>
    </source>
</reference>
<evidence type="ECO:0000256" key="4">
    <source>
        <dbReference type="ARBA" id="ARBA00023136"/>
    </source>
</evidence>
<evidence type="ECO:0000313" key="8">
    <source>
        <dbReference type="Proteomes" id="UP001195903"/>
    </source>
</evidence>
<accession>A0ABS5UZK6</accession>
<keyword evidence="8" id="KW-1185">Reference proteome</keyword>
<protein>
    <submittedName>
        <fullName evidence="7">MipA/OmpV family protein</fullName>
    </submittedName>
</protein>
<name>A0ABS5UZK6_9GAMM</name>
<evidence type="ECO:0000256" key="1">
    <source>
        <dbReference type="ARBA" id="ARBA00004442"/>
    </source>
</evidence>
<keyword evidence="5" id="KW-0998">Cell outer membrane</keyword>
<proteinExistence type="inferred from homology"/>
<dbReference type="RefSeq" id="WP_214505785.1">
    <property type="nucleotide sequence ID" value="NZ_JAHEPS010000001.1"/>
</dbReference>
<comment type="similarity">
    <text evidence="2">Belongs to the MipA/OmpV family.</text>
</comment>
<gene>
    <name evidence="7" type="ORF">KJI95_03615</name>
</gene>
<evidence type="ECO:0000256" key="6">
    <source>
        <dbReference type="SAM" id="SignalP"/>
    </source>
</evidence>
<comment type="caution">
    <text evidence="7">The sequence shown here is derived from an EMBL/GenBank/DDBJ whole genome shotgun (WGS) entry which is preliminary data.</text>
</comment>
<evidence type="ECO:0000256" key="5">
    <source>
        <dbReference type="ARBA" id="ARBA00023237"/>
    </source>
</evidence>
<dbReference type="Proteomes" id="UP001195903">
    <property type="component" value="Unassembled WGS sequence"/>
</dbReference>
<keyword evidence="4" id="KW-0472">Membrane</keyword>
<evidence type="ECO:0000256" key="3">
    <source>
        <dbReference type="ARBA" id="ARBA00022729"/>
    </source>
</evidence>
<organism evidence="7 8">
    <name type="scientific">Shewanella jiangmenensis</name>
    <dbReference type="NCBI Taxonomy" id="2837387"/>
    <lineage>
        <taxon>Bacteria</taxon>
        <taxon>Pseudomonadati</taxon>
        <taxon>Pseudomonadota</taxon>
        <taxon>Gammaproteobacteria</taxon>
        <taxon>Alteromonadales</taxon>
        <taxon>Shewanellaceae</taxon>
        <taxon>Shewanella</taxon>
    </lineage>
</organism>
<sequence length="287" mass="32929">MKSFSALALLLGSLFSQAVMAAENTCDDTTDCIRQGSWDLGIALGYGVKSNPLKDYKDIPIYVLPTVAYYGEKWFFDNGALGYTLTEQERFTLNLVTGFSSDRAYFYRWDPSNIFLAGSSQALQQAPIARTTWELTPPIGPLEERSFTYLGGMEAYIYNRFGTWRVALLHDLFDVHNGMEGQIKWNYHWSHQELSLDFAAFLDWKSQEIVDYYYGVRPSESAYWSLNYQAESGWNSGVEFTARYHMTPEWELLMTARYTRFADTIADSPLLDEDDGYAYLIGAAYRF</sequence>
<dbReference type="EMBL" id="JAHEPS010000001">
    <property type="protein sequence ID" value="MBT1443610.1"/>
    <property type="molecule type" value="Genomic_DNA"/>
</dbReference>
<feature type="signal peptide" evidence="6">
    <location>
        <begin position="1"/>
        <end position="21"/>
    </location>
</feature>
<dbReference type="InterPro" id="IPR010583">
    <property type="entry name" value="MipA"/>
</dbReference>
<keyword evidence="3 6" id="KW-0732">Signal</keyword>
<dbReference type="PANTHER" id="PTHR38776">
    <property type="entry name" value="MLTA-INTERACTING PROTEIN-RELATED"/>
    <property type="match status" value="1"/>
</dbReference>
<evidence type="ECO:0000256" key="2">
    <source>
        <dbReference type="ARBA" id="ARBA00005722"/>
    </source>
</evidence>